<dbReference type="EMBL" id="JAEIJD010000003">
    <property type="protein sequence ID" value="MBI6629385.1"/>
    <property type="molecule type" value="Genomic_DNA"/>
</dbReference>
<keyword evidence="8" id="KW-1185">Reference proteome</keyword>
<keyword evidence="7" id="KW-0966">Cell projection</keyword>
<sequence length="130" mass="14581">MSEFSKALLISASGLRAQSARLRHVSENISNADTPGYRRKMIAFETLRSGDDRTNTIAPGPVRLDRSDLPKIYDPSHPMADESGHFDGSNVNLMIEIADAREAQRSYEANLKIFDQSRQMSAKLMDLLRK</sequence>
<evidence type="ECO:0000256" key="2">
    <source>
        <dbReference type="ARBA" id="ARBA00009677"/>
    </source>
</evidence>
<name>A0A934HRT7_9RHOB</name>
<dbReference type="PANTHER" id="PTHR30435:SF19">
    <property type="entry name" value="FLAGELLAR BASAL-BODY ROD PROTEIN FLGG"/>
    <property type="match status" value="1"/>
</dbReference>
<accession>A0A934HRT7</accession>
<dbReference type="GO" id="GO:0009425">
    <property type="term" value="C:bacterial-type flagellum basal body"/>
    <property type="evidence" value="ECO:0007669"/>
    <property type="project" value="UniProtKB-SubCell"/>
</dbReference>
<comment type="subcellular location">
    <subcellularLocation>
        <location evidence="1">Bacterial flagellum basal body</location>
    </subcellularLocation>
</comment>
<dbReference type="Proteomes" id="UP000613255">
    <property type="component" value="Unassembled WGS sequence"/>
</dbReference>
<comment type="caution">
    <text evidence="7">The sequence shown here is derived from an EMBL/GenBank/DDBJ whole genome shotgun (WGS) entry which is preliminary data.</text>
</comment>
<dbReference type="AlphaFoldDB" id="A0A934HRT7"/>
<evidence type="ECO:0000256" key="1">
    <source>
        <dbReference type="ARBA" id="ARBA00004117"/>
    </source>
</evidence>
<comment type="similarity">
    <text evidence="2">Belongs to the flagella basal body rod proteins family.</text>
</comment>
<gene>
    <name evidence="7" type="primary">flgC</name>
    <name evidence="7" type="ORF">JAO82_05760</name>
</gene>
<keyword evidence="3" id="KW-0975">Bacterial flagellum</keyword>
<feature type="domain" description="Flagellar basal-body/hook protein C-terminal" evidence="6">
    <location>
        <begin position="83"/>
        <end position="127"/>
    </location>
</feature>
<feature type="domain" description="Flagellar basal body rod protein N-terminal" evidence="5">
    <location>
        <begin position="8"/>
        <end position="38"/>
    </location>
</feature>
<keyword evidence="7" id="KW-0282">Flagellum</keyword>
<dbReference type="PANTHER" id="PTHR30435">
    <property type="entry name" value="FLAGELLAR PROTEIN"/>
    <property type="match status" value="1"/>
</dbReference>
<evidence type="ECO:0000259" key="5">
    <source>
        <dbReference type="Pfam" id="PF00460"/>
    </source>
</evidence>
<dbReference type="InterPro" id="IPR001444">
    <property type="entry name" value="Flag_bb_rod_N"/>
</dbReference>
<dbReference type="Pfam" id="PF00460">
    <property type="entry name" value="Flg_bb_rod"/>
    <property type="match status" value="1"/>
</dbReference>
<evidence type="ECO:0000259" key="6">
    <source>
        <dbReference type="Pfam" id="PF06429"/>
    </source>
</evidence>
<evidence type="ECO:0000256" key="3">
    <source>
        <dbReference type="ARBA" id="ARBA00023143"/>
    </source>
</evidence>
<dbReference type="RefSeq" id="WP_198685406.1">
    <property type="nucleotide sequence ID" value="NZ_JAEIJD010000003.1"/>
</dbReference>
<evidence type="ECO:0000313" key="7">
    <source>
        <dbReference type="EMBL" id="MBI6629385.1"/>
    </source>
</evidence>
<dbReference type="GO" id="GO:0071978">
    <property type="term" value="P:bacterial-type flagellum-dependent swarming motility"/>
    <property type="evidence" value="ECO:0007669"/>
    <property type="project" value="TreeGrafter"/>
</dbReference>
<evidence type="ECO:0000313" key="8">
    <source>
        <dbReference type="Proteomes" id="UP000613255"/>
    </source>
</evidence>
<protein>
    <submittedName>
        <fullName evidence="7">Flagellar basal body rod protein FlgC</fullName>
    </submittedName>
</protein>
<feature type="region of interest" description="Disordered" evidence="4">
    <location>
        <begin position="52"/>
        <end position="85"/>
    </location>
</feature>
<reference evidence="7" key="1">
    <citation type="submission" date="2020-12" db="EMBL/GenBank/DDBJ databases">
        <title>Pontibaca salina gen. nov., sp. nov., isolated from marine sediment.</title>
        <authorList>
            <person name="Bo J."/>
            <person name="Wang S."/>
            <person name="Song X."/>
            <person name="Du Z."/>
        </authorList>
    </citation>
    <scope>NUCLEOTIDE SEQUENCE</scope>
    <source>
        <strain evidence="7">S1109L</strain>
    </source>
</reference>
<dbReference type="InterPro" id="IPR010930">
    <property type="entry name" value="Flg_bb/hook_C_dom"/>
</dbReference>
<keyword evidence="7" id="KW-0969">Cilium</keyword>
<proteinExistence type="inferred from homology"/>
<dbReference type="NCBIfam" id="NF009275">
    <property type="entry name" value="PRK12632.1"/>
    <property type="match status" value="1"/>
</dbReference>
<dbReference type="Pfam" id="PF06429">
    <property type="entry name" value="Flg_bbr_C"/>
    <property type="match status" value="1"/>
</dbReference>
<evidence type="ECO:0000256" key="4">
    <source>
        <dbReference type="SAM" id="MobiDB-lite"/>
    </source>
</evidence>
<organism evidence="7 8">
    <name type="scientific">Pontibaca salina</name>
    <dbReference type="NCBI Taxonomy" id="2795731"/>
    <lineage>
        <taxon>Bacteria</taxon>
        <taxon>Pseudomonadati</taxon>
        <taxon>Pseudomonadota</taxon>
        <taxon>Alphaproteobacteria</taxon>
        <taxon>Rhodobacterales</taxon>
        <taxon>Roseobacteraceae</taxon>
        <taxon>Pontibaca</taxon>
    </lineage>
</organism>